<dbReference type="PANTHER" id="PTHR13847">
    <property type="entry name" value="SARCOSINE DEHYDROGENASE-RELATED"/>
    <property type="match status" value="1"/>
</dbReference>
<keyword evidence="1" id="KW-0560">Oxidoreductase</keyword>
<evidence type="ECO:0000313" key="4">
    <source>
        <dbReference type="Proteomes" id="UP001162741"/>
    </source>
</evidence>
<dbReference type="EMBL" id="CP107006">
    <property type="protein sequence ID" value="UYQ92255.1"/>
    <property type="molecule type" value="Genomic_DNA"/>
</dbReference>
<dbReference type="InterPro" id="IPR006076">
    <property type="entry name" value="FAD-dep_OxRdtase"/>
</dbReference>
<organism evidence="3 4">
    <name type="scientific">Chitinophaga horti</name>
    <dbReference type="NCBI Taxonomy" id="2920382"/>
    <lineage>
        <taxon>Bacteria</taxon>
        <taxon>Pseudomonadati</taxon>
        <taxon>Bacteroidota</taxon>
        <taxon>Chitinophagia</taxon>
        <taxon>Chitinophagales</taxon>
        <taxon>Chitinophagaceae</taxon>
        <taxon>Chitinophaga</taxon>
    </lineage>
</organism>
<dbReference type="SUPFAM" id="SSF51971">
    <property type="entry name" value="Nucleotide-binding domain"/>
    <property type="match status" value="1"/>
</dbReference>
<proteinExistence type="predicted"/>
<accession>A0ABY6IXZ1</accession>
<protein>
    <submittedName>
        <fullName evidence="3">FAD-binding oxidoreductase</fullName>
    </submittedName>
</protein>
<dbReference type="InterPro" id="IPR036188">
    <property type="entry name" value="FAD/NAD-bd_sf"/>
</dbReference>
<reference evidence="3" key="1">
    <citation type="submission" date="2022-10" db="EMBL/GenBank/DDBJ databases">
        <title>Chitinophaga sp. nov., isolated from soil.</title>
        <authorList>
            <person name="Jeon C.O."/>
        </authorList>
    </citation>
    <scope>NUCLEOTIDE SEQUENCE</scope>
    <source>
        <strain evidence="3">R8</strain>
    </source>
</reference>
<evidence type="ECO:0000313" key="3">
    <source>
        <dbReference type="EMBL" id="UYQ92255.1"/>
    </source>
</evidence>
<dbReference type="PANTHER" id="PTHR13847:SF289">
    <property type="entry name" value="GLYCINE OXIDASE"/>
    <property type="match status" value="1"/>
</dbReference>
<name>A0ABY6IXZ1_9BACT</name>
<evidence type="ECO:0000256" key="1">
    <source>
        <dbReference type="ARBA" id="ARBA00023002"/>
    </source>
</evidence>
<sequence length="349" mass="39135">MQTDFIIVGQGIAGTMLSWFLLQEGKSVQVFDVEKPNSSSRVAAGIINPVSGRKFELAWMYDTFYPFALETYRKMEKSLGISCFTERDILHVWPSEQMRDAFVKRQNTAPQNAYFKTAADADTEHLFHQPLGTARVQGATVNLGALLPAWRQHLKSLGCLHEEKVDVMQLAMDGDCLKYKDITANYVIFCEGADIADNYYLNEIQFLLNKGEALLIKAPGLDNQQIVKKSITLVPQGNDLYWAGSNFDWDFEDATPGDNQRKELESSLQELLKVPFTVEDHVAAIRPSTKNRRPAVGLHPTVPQLGVLNGLGTKGCSLAPYLAWLFAQNLVKETPMLPETDIKRYFNAP</sequence>
<dbReference type="Gene3D" id="3.30.9.10">
    <property type="entry name" value="D-Amino Acid Oxidase, subunit A, domain 2"/>
    <property type="match status" value="1"/>
</dbReference>
<evidence type="ECO:0000259" key="2">
    <source>
        <dbReference type="Pfam" id="PF01266"/>
    </source>
</evidence>
<feature type="domain" description="FAD dependent oxidoreductase" evidence="2">
    <location>
        <begin position="4"/>
        <end position="328"/>
    </location>
</feature>
<dbReference type="Proteomes" id="UP001162741">
    <property type="component" value="Chromosome"/>
</dbReference>
<dbReference type="Gene3D" id="3.50.50.60">
    <property type="entry name" value="FAD/NAD(P)-binding domain"/>
    <property type="match status" value="1"/>
</dbReference>
<dbReference type="RefSeq" id="WP_264280548.1">
    <property type="nucleotide sequence ID" value="NZ_CP107006.1"/>
</dbReference>
<keyword evidence="4" id="KW-1185">Reference proteome</keyword>
<dbReference type="Pfam" id="PF01266">
    <property type="entry name" value="DAO"/>
    <property type="match status" value="1"/>
</dbReference>
<gene>
    <name evidence="3" type="ORF">MKQ68_19395</name>
</gene>